<feature type="region of interest" description="Disordered" evidence="1">
    <location>
        <begin position="443"/>
        <end position="496"/>
    </location>
</feature>
<sequence>MRILSVSLHRPVLSVIFLVFSLSVCLAPVFVVGVDPHHHKHKHHRHHLQPSFSNGSKENGRRRREHKGLIQRLGEAPDLFPTFGLQVDCDKLQAFFQKAEGGEEWEALTEKDARTEKRDTIALLQSGQVTRFSYASMNSTLENVIQPFLQKGVDVDVFHVVSTGKVEGAEEDNLEQNQRLLKFWRDQWEDRLKRMSEELDSSSGSHGVARLVLSAVTQEGDPSHTLNSYLSSAYDLDKLTAAWVAGGEHLIFRVVPACSNLQKGIDALECIEKKQPEERKYKLIVRDRTDNFFWTPMDAEKMLQCGKKEVFLPDCRHWGGLTDKLAVVGQDARWSYFHVLQSGRRVFDEARFVNVEELLKNALEDNGVTVREMDPSETGEISHVLLTQVFEGHPAPLSGEASEGADYCFRSGEECVVGDALVNLQNSKPCGVEGQHPRALVTGPQAEEGGAEGGEGKAGQAGGISGSSSGSPLLSSDFWDYDDQPGGGEGGAGVSL</sequence>
<dbReference type="AlphaFoldDB" id="A0A0G4FV71"/>
<feature type="compositionally biased region" description="Gly residues" evidence="1">
    <location>
        <begin position="451"/>
        <end position="465"/>
    </location>
</feature>
<name>A0A0G4FV71_9ALVE</name>
<dbReference type="EMBL" id="CDMZ01000662">
    <property type="protein sequence ID" value="CEM18937.1"/>
    <property type="molecule type" value="Genomic_DNA"/>
</dbReference>
<keyword evidence="2" id="KW-0812">Transmembrane</keyword>
<evidence type="ECO:0000313" key="3">
    <source>
        <dbReference type="EMBL" id="CEM18937.1"/>
    </source>
</evidence>
<dbReference type="VEuPathDB" id="CryptoDB:Cvel_468"/>
<protein>
    <submittedName>
        <fullName evidence="3">Uncharacterized protein</fullName>
    </submittedName>
</protein>
<gene>
    <name evidence="3" type="ORF">Cvel_468</name>
</gene>
<proteinExistence type="predicted"/>
<evidence type="ECO:0000256" key="2">
    <source>
        <dbReference type="SAM" id="Phobius"/>
    </source>
</evidence>
<keyword evidence="2" id="KW-1133">Transmembrane helix</keyword>
<feature type="transmembrane region" description="Helical" evidence="2">
    <location>
        <begin position="12"/>
        <end position="34"/>
    </location>
</feature>
<reference evidence="3" key="1">
    <citation type="submission" date="2014-11" db="EMBL/GenBank/DDBJ databases">
        <authorList>
            <person name="Otto D Thomas"/>
            <person name="Naeem Raeece"/>
        </authorList>
    </citation>
    <scope>NUCLEOTIDE SEQUENCE</scope>
</reference>
<dbReference type="PhylomeDB" id="A0A0G4FV71"/>
<accession>A0A0G4FV71</accession>
<feature type="compositionally biased region" description="Low complexity" evidence="1">
    <location>
        <begin position="466"/>
        <end position="476"/>
    </location>
</feature>
<keyword evidence="2" id="KW-0472">Membrane</keyword>
<evidence type="ECO:0000256" key="1">
    <source>
        <dbReference type="SAM" id="MobiDB-lite"/>
    </source>
</evidence>
<feature type="region of interest" description="Disordered" evidence="1">
    <location>
        <begin position="41"/>
        <end position="65"/>
    </location>
</feature>
<feature type="compositionally biased region" description="Gly residues" evidence="1">
    <location>
        <begin position="485"/>
        <end position="496"/>
    </location>
</feature>
<organism evidence="3">
    <name type="scientific">Chromera velia CCMP2878</name>
    <dbReference type="NCBI Taxonomy" id="1169474"/>
    <lineage>
        <taxon>Eukaryota</taxon>
        <taxon>Sar</taxon>
        <taxon>Alveolata</taxon>
        <taxon>Colpodellida</taxon>
        <taxon>Chromeraceae</taxon>
        <taxon>Chromera</taxon>
    </lineage>
</organism>